<comment type="caution">
    <text evidence="11">The sequence shown here is derived from an EMBL/GenBank/DDBJ whole genome shotgun (WGS) entry which is preliminary data.</text>
</comment>
<keyword evidence="5" id="KW-0809">Transit peptide</keyword>
<dbReference type="InterPro" id="IPR012762">
    <property type="entry name" value="Ubiq_biosynth_COQ9"/>
</dbReference>
<evidence type="ECO:0000256" key="1">
    <source>
        <dbReference type="ARBA" id="ARBA00004173"/>
    </source>
</evidence>
<evidence type="ECO:0000259" key="10">
    <source>
        <dbReference type="Pfam" id="PF08511"/>
    </source>
</evidence>
<evidence type="ECO:0000256" key="6">
    <source>
        <dbReference type="ARBA" id="ARBA00023121"/>
    </source>
</evidence>
<evidence type="ECO:0000256" key="3">
    <source>
        <dbReference type="ARBA" id="ARBA00010766"/>
    </source>
</evidence>
<dbReference type="GO" id="GO:0005743">
    <property type="term" value="C:mitochondrial inner membrane"/>
    <property type="evidence" value="ECO:0007669"/>
    <property type="project" value="TreeGrafter"/>
</dbReference>
<name>A0AAN6VSG7_9PEZI</name>
<feature type="compositionally biased region" description="Low complexity" evidence="9">
    <location>
        <begin position="185"/>
        <end position="196"/>
    </location>
</feature>
<evidence type="ECO:0000256" key="9">
    <source>
        <dbReference type="SAM" id="MobiDB-lite"/>
    </source>
</evidence>
<evidence type="ECO:0000256" key="4">
    <source>
        <dbReference type="ARBA" id="ARBA00022688"/>
    </source>
</evidence>
<dbReference type="Pfam" id="PF08511">
    <property type="entry name" value="COQ9"/>
    <property type="match status" value="1"/>
</dbReference>
<evidence type="ECO:0000256" key="5">
    <source>
        <dbReference type="ARBA" id="ARBA00022946"/>
    </source>
</evidence>
<comment type="pathway">
    <text evidence="2 8">Cofactor biosynthesis; ubiquinone biosynthesis.</text>
</comment>
<evidence type="ECO:0000313" key="11">
    <source>
        <dbReference type="EMBL" id="KAK4156432.1"/>
    </source>
</evidence>
<dbReference type="NCBIfam" id="TIGR02396">
    <property type="entry name" value="diverge_rpsU"/>
    <property type="match status" value="1"/>
</dbReference>
<feature type="region of interest" description="Disordered" evidence="9">
    <location>
        <begin position="185"/>
        <end position="223"/>
    </location>
</feature>
<feature type="region of interest" description="Disordered" evidence="9">
    <location>
        <begin position="61"/>
        <end position="85"/>
    </location>
</feature>
<dbReference type="PANTHER" id="PTHR21427">
    <property type="entry name" value="UBIQUINONE BIOSYNTHESIS PROTEIN COQ9, MITOCHONDRIAL"/>
    <property type="match status" value="1"/>
</dbReference>
<dbReference type="AlphaFoldDB" id="A0AAN6VSG7"/>
<comment type="similarity">
    <text evidence="3 8">Belongs to the COQ9 family.</text>
</comment>
<accession>A0AAN6VSG7</accession>
<proteinExistence type="inferred from homology"/>
<comment type="function">
    <text evidence="8">Membrane-associated protein that warps the membrane surface to access and bind aromatic isoprenes with high specificity, including ubiquinone (CoQ) isoprene intermediates and presents them directly to Coq7, therefore facilitating the Coq7-mediated hydroxylase step. Participates in the biosynthesis of coenzyme Q, also named ubiquinone, an essential lipid-soluble electron transporter for aerobic cellular respiration.</text>
</comment>
<reference evidence="11" key="1">
    <citation type="journal article" date="2023" name="Mol. Phylogenet. Evol.">
        <title>Genome-scale phylogeny and comparative genomics of the fungal order Sordariales.</title>
        <authorList>
            <person name="Hensen N."/>
            <person name="Bonometti L."/>
            <person name="Westerberg I."/>
            <person name="Brannstrom I.O."/>
            <person name="Guillou S."/>
            <person name="Cros-Aarteil S."/>
            <person name="Calhoun S."/>
            <person name="Haridas S."/>
            <person name="Kuo A."/>
            <person name="Mondo S."/>
            <person name="Pangilinan J."/>
            <person name="Riley R."/>
            <person name="LaButti K."/>
            <person name="Andreopoulos B."/>
            <person name="Lipzen A."/>
            <person name="Chen C."/>
            <person name="Yan M."/>
            <person name="Daum C."/>
            <person name="Ng V."/>
            <person name="Clum A."/>
            <person name="Steindorff A."/>
            <person name="Ohm R.A."/>
            <person name="Martin F."/>
            <person name="Silar P."/>
            <person name="Natvig D.O."/>
            <person name="Lalanne C."/>
            <person name="Gautier V."/>
            <person name="Ament-Velasquez S.L."/>
            <person name="Kruys A."/>
            <person name="Hutchinson M.I."/>
            <person name="Powell A.J."/>
            <person name="Barry K."/>
            <person name="Miller A.N."/>
            <person name="Grigoriev I.V."/>
            <person name="Debuchy R."/>
            <person name="Gladieux P."/>
            <person name="Hiltunen Thoren M."/>
            <person name="Johannesson H."/>
        </authorList>
    </citation>
    <scope>NUCLEOTIDE SEQUENCE</scope>
    <source>
        <strain evidence="11">CBS 538.74</strain>
    </source>
</reference>
<dbReference type="Proteomes" id="UP001302745">
    <property type="component" value="Unassembled WGS sequence"/>
</dbReference>
<dbReference type="GO" id="GO:0008289">
    <property type="term" value="F:lipid binding"/>
    <property type="evidence" value="ECO:0007669"/>
    <property type="project" value="UniProtKB-UniRule"/>
</dbReference>
<dbReference type="GO" id="GO:0006744">
    <property type="term" value="P:ubiquinone biosynthetic process"/>
    <property type="evidence" value="ECO:0007669"/>
    <property type="project" value="UniProtKB-UniRule"/>
</dbReference>
<keyword evidence="12" id="KW-1185">Reference proteome</keyword>
<dbReference type="InterPro" id="IPR013718">
    <property type="entry name" value="COQ9_C"/>
</dbReference>
<dbReference type="Gene3D" id="1.10.357.10">
    <property type="entry name" value="Tetracycline Repressor, domain 2"/>
    <property type="match status" value="1"/>
</dbReference>
<feature type="compositionally biased region" description="Polar residues" evidence="9">
    <location>
        <begin position="214"/>
        <end position="223"/>
    </location>
</feature>
<evidence type="ECO:0000256" key="7">
    <source>
        <dbReference type="ARBA" id="ARBA00023128"/>
    </source>
</evidence>
<evidence type="ECO:0000256" key="8">
    <source>
        <dbReference type="RuleBase" id="RU366063"/>
    </source>
</evidence>
<dbReference type="EMBL" id="MU856868">
    <property type="protein sequence ID" value="KAK4156432.1"/>
    <property type="molecule type" value="Genomic_DNA"/>
</dbReference>
<gene>
    <name evidence="11" type="ORF">C8A00DRAFT_41112</name>
</gene>
<dbReference type="PANTHER" id="PTHR21427:SF19">
    <property type="entry name" value="UBIQUINONE BIOSYNTHESIS PROTEIN COQ9, MITOCHONDRIAL"/>
    <property type="match status" value="1"/>
</dbReference>
<keyword evidence="7 8" id="KW-0496">Mitochondrion</keyword>
<keyword evidence="4 8" id="KW-0831">Ubiquinone biosynthesis</keyword>
<keyword evidence="6 8" id="KW-0446">Lipid-binding</keyword>
<feature type="domain" description="COQ9 C-terminal" evidence="10">
    <location>
        <begin position="359"/>
        <end position="429"/>
    </location>
</feature>
<evidence type="ECO:0000313" key="12">
    <source>
        <dbReference type="Proteomes" id="UP001302745"/>
    </source>
</evidence>
<organism evidence="11 12">
    <name type="scientific">Chaetomidium leptoderma</name>
    <dbReference type="NCBI Taxonomy" id="669021"/>
    <lineage>
        <taxon>Eukaryota</taxon>
        <taxon>Fungi</taxon>
        <taxon>Dikarya</taxon>
        <taxon>Ascomycota</taxon>
        <taxon>Pezizomycotina</taxon>
        <taxon>Sordariomycetes</taxon>
        <taxon>Sordariomycetidae</taxon>
        <taxon>Sordariales</taxon>
        <taxon>Chaetomiaceae</taxon>
        <taxon>Chaetomidium</taxon>
    </lineage>
</organism>
<sequence length="458" mass="49687">MGDRGDEAPGTTLLAFHHQPPNSWSGHVRLSLLAPNQPERRRKPVNAWWDWLIQRHMQRQRSCSGEGASTPTHFGSGEEGQSNRGARLECGVPLATDTLHPGKSGDHGDSIGVGHPLQARPAPSRGIQASVSPLQVFWTAVLEWGPRRGPELPLIQQRPTGTRRTCRSDPTTALRIIHRAAAAVSTATRRSITSSSFPSRPNPQQHLRPRQRQCQHPAASTSTLSTPIRRCYHSYDHPPPPGPFNPAEESLLSAAYAHVPAHGFTAESLALGARDTGLLDISPSILPDGAFSLIRWHLHLQRTSLAGKLQDILASAEPGAAVTVGQKVEALAWARLWGNEALVGRWQEALAIMAQPSYIPASVKELAQLADEILFLAGDVSVDPSWYTKRASLSAIYAAAELFQTTDQSPGFRETRAFLRRRLDEAAQAGGAVRSVGEWIGFNAGAAVNVLRSKGVRI</sequence>
<comment type="subcellular location">
    <subcellularLocation>
        <location evidence="1 8">Mitochondrion</location>
    </subcellularLocation>
</comment>
<reference evidence="11" key="2">
    <citation type="submission" date="2023-05" db="EMBL/GenBank/DDBJ databases">
        <authorList>
            <consortium name="Lawrence Berkeley National Laboratory"/>
            <person name="Steindorff A."/>
            <person name="Hensen N."/>
            <person name="Bonometti L."/>
            <person name="Westerberg I."/>
            <person name="Brannstrom I.O."/>
            <person name="Guillou S."/>
            <person name="Cros-Aarteil S."/>
            <person name="Calhoun S."/>
            <person name="Haridas S."/>
            <person name="Kuo A."/>
            <person name="Mondo S."/>
            <person name="Pangilinan J."/>
            <person name="Riley R."/>
            <person name="Labutti K."/>
            <person name="Andreopoulos B."/>
            <person name="Lipzen A."/>
            <person name="Chen C."/>
            <person name="Yanf M."/>
            <person name="Daum C."/>
            <person name="Ng V."/>
            <person name="Clum A."/>
            <person name="Ohm R."/>
            <person name="Martin F."/>
            <person name="Silar P."/>
            <person name="Natvig D."/>
            <person name="Lalanne C."/>
            <person name="Gautier V."/>
            <person name="Ament-Velasquez S.L."/>
            <person name="Kruys A."/>
            <person name="Hutchinson M.I."/>
            <person name="Powell A.J."/>
            <person name="Barry K."/>
            <person name="Miller A.N."/>
            <person name="Grigoriev I.V."/>
            <person name="Debuchy R."/>
            <person name="Gladieux P."/>
            <person name="Thoren M.H."/>
            <person name="Johannesson H."/>
        </authorList>
    </citation>
    <scope>NUCLEOTIDE SEQUENCE</scope>
    <source>
        <strain evidence="11">CBS 538.74</strain>
    </source>
</reference>
<protein>
    <recommendedName>
        <fullName evidence="8">Ubiquinone biosynthesis protein</fullName>
    </recommendedName>
</protein>
<evidence type="ECO:0000256" key="2">
    <source>
        <dbReference type="ARBA" id="ARBA00004749"/>
    </source>
</evidence>
<feature type="compositionally biased region" description="Polar residues" evidence="9">
    <location>
        <begin position="61"/>
        <end position="84"/>
    </location>
</feature>